<comment type="caution">
    <text evidence="1">The sequence shown here is derived from an EMBL/GenBank/DDBJ whole genome shotgun (WGS) entry which is preliminary data.</text>
</comment>
<organism evidence="1 2">
    <name type="scientific">Portunus trituberculatus</name>
    <name type="common">Swimming crab</name>
    <name type="synonym">Neptunus trituberculatus</name>
    <dbReference type="NCBI Taxonomy" id="210409"/>
    <lineage>
        <taxon>Eukaryota</taxon>
        <taxon>Metazoa</taxon>
        <taxon>Ecdysozoa</taxon>
        <taxon>Arthropoda</taxon>
        <taxon>Crustacea</taxon>
        <taxon>Multicrustacea</taxon>
        <taxon>Malacostraca</taxon>
        <taxon>Eumalacostraca</taxon>
        <taxon>Eucarida</taxon>
        <taxon>Decapoda</taxon>
        <taxon>Pleocyemata</taxon>
        <taxon>Brachyura</taxon>
        <taxon>Eubrachyura</taxon>
        <taxon>Portunoidea</taxon>
        <taxon>Portunidae</taxon>
        <taxon>Portuninae</taxon>
        <taxon>Portunus</taxon>
    </lineage>
</organism>
<evidence type="ECO:0000313" key="1">
    <source>
        <dbReference type="EMBL" id="MPC69951.1"/>
    </source>
</evidence>
<reference evidence="1 2" key="1">
    <citation type="submission" date="2019-05" db="EMBL/GenBank/DDBJ databases">
        <title>Another draft genome of Portunus trituberculatus and its Hox gene families provides insights of decapod evolution.</title>
        <authorList>
            <person name="Jeong J.-H."/>
            <person name="Song I."/>
            <person name="Kim S."/>
            <person name="Choi T."/>
            <person name="Kim D."/>
            <person name="Ryu S."/>
            <person name="Kim W."/>
        </authorList>
    </citation>
    <scope>NUCLEOTIDE SEQUENCE [LARGE SCALE GENOMIC DNA]</scope>
    <source>
        <tissue evidence="1">Muscle</tissue>
    </source>
</reference>
<sequence>MSSPVLVFLSLSSSSSLYLCFPILIPIQLSLSSLPFADFSSPYPSLYFPCLPQFSSVLSSSPPPHATPLFLNLNKVCPRCSLLLAKCSVYLTNNIQLTHSLSSAIPPLQGINTPAPVKQVPFLCLTPASPPLPPCYSEFIFR</sequence>
<dbReference type="Proteomes" id="UP000324222">
    <property type="component" value="Unassembled WGS sequence"/>
</dbReference>
<evidence type="ECO:0000313" key="2">
    <source>
        <dbReference type="Proteomes" id="UP000324222"/>
    </source>
</evidence>
<dbReference type="EMBL" id="VSRR010030263">
    <property type="protein sequence ID" value="MPC69951.1"/>
    <property type="molecule type" value="Genomic_DNA"/>
</dbReference>
<protein>
    <submittedName>
        <fullName evidence="1">Uncharacterized protein</fullName>
    </submittedName>
</protein>
<proteinExistence type="predicted"/>
<accession>A0A5B7HB16</accession>
<keyword evidence="2" id="KW-1185">Reference proteome</keyword>
<name>A0A5B7HB16_PORTR</name>
<gene>
    <name evidence="1" type="ORF">E2C01_064184</name>
</gene>
<dbReference type="AlphaFoldDB" id="A0A5B7HB16"/>